<reference evidence="1 2" key="1">
    <citation type="submission" date="2018-03" db="EMBL/GenBank/DDBJ databases">
        <title>The draft genome of Sphingosinicella sp. GL-C-18.</title>
        <authorList>
            <person name="Liu L."/>
            <person name="Li L."/>
            <person name="Liang L."/>
            <person name="Zhang X."/>
            <person name="Wang T."/>
        </authorList>
    </citation>
    <scope>NUCLEOTIDE SEQUENCE [LARGE SCALE GENOMIC DNA]</scope>
    <source>
        <strain evidence="1 2">GL-C-18</strain>
    </source>
</reference>
<keyword evidence="2" id="KW-1185">Reference proteome</keyword>
<protein>
    <submittedName>
        <fullName evidence="1">Uncharacterized protein</fullName>
    </submittedName>
</protein>
<gene>
    <name evidence="1" type="ORF">C7I55_07305</name>
</gene>
<proteinExistence type="predicted"/>
<organism evidence="1 2">
    <name type="scientific">Allosphingosinicella deserti</name>
    <dbReference type="NCBI Taxonomy" id="2116704"/>
    <lineage>
        <taxon>Bacteria</taxon>
        <taxon>Pseudomonadati</taxon>
        <taxon>Pseudomonadota</taxon>
        <taxon>Alphaproteobacteria</taxon>
        <taxon>Sphingomonadales</taxon>
        <taxon>Sphingomonadaceae</taxon>
        <taxon>Allosphingosinicella</taxon>
    </lineage>
</organism>
<name>A0A2P7QVQ2_9SPHN</name>
<sequence length="147" mass="16353">MQPAAVFETISQRNDPEPRIDLHRKDTEAKITLAAASLIAQYILSSGDIVLVLDEDSPYEEQLHLVLVRDTTILDHLVIGAPFASGIYRETELGDDVLAFGFSGDSDYVLGVREGWFFRRSLLPAGVRRQGLWSSPQQLTLSVRQPS</sequence>
<dbReference type="EMBL" id="PXYI01000002">
    <property type="protein sequence ID" value="PSJ42047.1"/>
    <property type="molecule type" value="Genomic_DNA"/>
</dbReference>
<evidence type="ECO:0000313" key="2">
    <source>
        <dbReference type="Proteomes" id="UP000241167"/>
    </source>
</evidence>
<evidence type="ECO:0000313" key="1">
    <source>
        <dbReference type="EMBL" id="PSJ42047.1"/>
    </source>
</evidence>
<dbReference type="AlphaFoldDB" id="A0A2P7QVQ2"/>
<dbReference type="RefSeq" id="WP_106512213.1">
    <property type="nucleotide sequence ID" value="NZ_PXYI01000002.1"/>
</dbReference>
<accession>A0A2P7QVQ2</accession>
<comment type="caution">
    <text evidence="1">The sequence shown here is derived from an EMBL/GenBank/DDBJ whole genome shotgun (WGS) entry which is preliminary data.</text>
</comment>
<dbReference type="OrthoDB" id="8925993at2"/>
<dbReference type="Proteomes" id="UP000241167">
    <property type="component" value="Unassembled WGS sequence"/>
</dbReference>